<keyword evidence="2" id="KW-1185">Reference proteome</keyword>
<dbReference type="AlphaFoldDB" id="A0A1I3LP98"/>
<dbReference type="Proteomes" id="UP000182737">
    <property type="component" value="Unassembled WGS sequence"/>
</dbReference>
<name>A0A1I3LP98_9SPIR</name>
<gene>
    <name evidence="1" type="ORF">SAMN04487775_107116</name>
</gene>
<evidence type="ECO:0008006" key="3">
    <source>
        <dbReference type="Google" id="ProtNLM"/>
    </source>
</evidence>
<dbReference type="EMBL" id="FORI01000007">
    <property type="protein sequence ID" value="SFI86594.1"/>
    <property type="molecule type" value="Genomic_DNA"/>
</dbReference>
<proteinExistence type="predicted"/>
<protein>
    <recommendedName>
        <fullName evidence="3">Sel1 repeat-containing protein</fullName>
    </recommendedName>
</protein>
<reference evidence="2" key="1">
    <citation type="submission" date="2016-10" db="EMBL/GenBank/DDBJ databases">
        <authorList>
            <person name="Varghese N."/>
            <person name="Submissions S."/>
        </authorList>
    </citation>
    <scope>NUCLEOTIDE SEQUENCE [LARGE SCALE GENOMIC DNA]</scope>
    <source>
        <strain evidence="2">XBD1002</strain>
    </source>
</reference>
<organism evidence="1 2">
    <name type="scientific">Treponema bryantii</name>
    <dbReference type="NCBI Taxonomy" id="163"/>
    <lineage>
        <taxon>Bacteria</taxon>
        <taxon>Pseudomonadati</taxon>
        <taxon>Spirochaetota</taxon>
        <taxon>Spirochaetia</taxon>
        <taxon>Spirochaetales</taxon>
        <taxon>Treponemataceae</taxon>
        <taxon>Treponema</taxon>
    </lineage>
</organism>
<accession>A0A1I3LP98</accession>
<sequence length="110" mass="12612">MSNVSKILEKVECMQNEKSKLKNEESVTFFKLGEKSFLQGDYNSAEYWWEKGAENGCLKSKNALTSLVLQSMDRNSIYNIPISACRRTCGGNAPSYIWDRTRINGKYRGR</sequence>
<evidence type="ECO:0000313" key="1">
    <source>
        <dbReference type="EMBL" id="SFI86594.1"/>
    </source>
</evidence>
<evidence type="ECO:0000313" key="2">
    <source>
        <dbReference type="Proteomes" id="UP000182737"/>
    </source>
</evidence>
<dbReference type="RefSeq" id="WP_074932348.1">
    <property type="nucleotide sequence ID" value="NZ_FORI01000007.1"/>
</dbReference>